<dbReference type="InterPro" id="IPR036526">
    <property type="entry name" value="C-N_Hydrolase_sf"/>
</dbReference>
<evidence type="ECO:0000313" key="8">
    <source>
        <dbReference type="Proteomes" id="UP001163821"/>
    </source>
</evidence>
<dbReference type="InterPro" id="IPR001110">
    <property type="entry name" value="UPF0012_CS"/>
</dbReference>
<dbReference type="GO" id="GO:0050152">
    <property type="term" value="F:omega-amidase activity"/>
    <property type="evidence" value="ECO:0007669"/>
    <property type="project" value="UniProtKB-EC"/>
</dbReference>
<keyword evidence="2" id="KW-0378">Hydrolase</keyword>
<dbReference type="NCBIfam" id="NF007757">
    <property type="entry name" value="PRK10438.1"/>
    <property type="match status" value="1"/>
</dbReference>
<gene>
    <name evidence="7" type="ORF">N2K84_18940</name>
</gene>
<reference evidence="7" key="1">
    <citation type="submission" date="2022-10" db="EMBL/GenBank/DDBJ databases">
        <title>Gaoshiqiia sediminis gen. nov., sp. nov., isolated from coastal sediment.</title>
        <authorList>
            <person name="Yu W.X."/>
            <person name="Mu D.S."/>
            <person name="Du J.Z."/>
            <person name="Liang Y.Q."/>
        </authorList>
    </citation>
    <scope>NUCLEOTIDE SEQUENCE</scope>
    <source>
        <strain evidence="7">A06</strain>
    </source>
</reference>
<dbReference type="EC" id="3.5.1.3" evidence="3"/>
<sequence length="262" mass="29882">MPDTQLYIALIQTDLVWEDAEANQRRLEHLFQQLSGETELVVLPEMFSTGFSMQVEQLAQEMDGPTVSWLKEQAARLDKVVAGSVMIRENQRYYNRFVFVRPSGQVESYDKRHLFSMGEEHLHFTAGAERKVFQLKAFRILPQVCYDLRFPVFSRNRSDYDLLINCANWPAPRSEVWQTLLKARAIENQAYVAGVNRTGIDANGIRYSGDSLLLDPKGKIMASGQSGTEQILTANLSKSSLERFRAKFPALPDADDFTLMFS</sequence>
<dbReference type="AlphaFoldDB" id="A0AA42CA29"/>
<dbReference type="InterPro" id="IPR052737">
    <property type="entry name" value="Omega-amidase_YafV"/>
</dbReference>
<name>A0AA42CA29_9BACT</name>
<dbReference type="PROSITE" id="PS01227">
    <property type="entry name" value="UPF0012"/>
    <property type="match status" value="1"/>
</dbReference>
<keyword evidence="8" id="KW-1185">Reference proteome</keyword>
<evidence type="ECO:0000256" key="4">
    <source>
        <dbReference type="ARBA" id="ARBA00052904"/>
    </source>
</evidence>
<evidence type="ECO:0000256" key="5">
    <source>
        <dbReference type="ARBA" id="ARBA00072139"/>
    </source>
</evidence>
<evidence type="ECO:0000256" key="2">
    <source>
        <dbReference type="ARBA" id="ARBA00022801"/>
    </source>
</evidence>
<dbReference type="SUPFAM" id="SSF56317">
    <property type="entry name" value="Carbon-nitrogen hydrolase"/>
    <property type="match status" value="1"/>
</dbReference>
<dbReference type="GO" id="GO:0106008">
    <property type="term" value="F:2-oxoglutaramate amidase activity"/>
    <property type="evidence" value="ECO:0007669"/>
    <property type="project" value="TreeGrafter"/>
</dbReference>
<comment type="similarity">
    <text evidence="1">Belongs to the carbon-nitrogen hydrolase superfamily. NIT1/NIT2 family.</text>
</comment>
<dbReference type="RefSeq" id="WP_282593408.1">
    <property type="nucleotide sequence ID" value="NZ_JAPAAF010000053.1"/>
</dbReference>
<proteinExistence type="inferred from homology"/>
<evidence type="ECO:0000313" key="7">
    <source>
        <dbReference type="EMBL" id="MCW0484816.1"/>
    </source>
</evidence>
<dbReference type="Pfam" id="PF00795">
    <property type="entry name" value="CN_hydrolase"/>
    <property type="match status" value="1"/>
</dbReference>
<dbReference type="EMBL" id="JAPAAF010000053">
    <property type="protein sequence ID" value="MCW0484816.1"/>
    <property type="molecule type" value="Genomic_DNA"/>
</dbReference>
<dbReference type="PANTHER" id="PTHR47799:SF1">
    <property type="entry name" value="OMEGA-AMIDASE YAFV"/>
    <property type="match status" value="1"/>
</dbReference>
<dbReference type="PROSITE" id="PS50263">
    <property type="entry name" value="CN_HYDROLASE"/>
    <property type="match status" value="1"/>
</dbReference>
<comment type="catalytic activity">
    <reaction evidence="4">
        <text>a monoamide of a dicarboxylate + H2O = a dicarboxylate + NH4(+)</text>
        <dbReference type="Rhea" id="RHEA:11716"/>
        <dbReference type="ChEBI" id="CHEBI:15377"/>
        <dbReference type="ChEBI" id="CHEBI:28938"/>
        <dbReference type="ChEBI" id="CHEBI:28965"/>
        <dbReference type="ChEBI" id="CHEBI:77450"/>
        <dbReference type="EC" id="3.5.1.3"/>
    </reaction>
</comment>
<dbReference type="Proteomes" id="UP001163821">
    <property type="component" value="Unassembled WGS sequence"/>
</dbReference>
<dbReference type="Gene3D" id="3.60.110.10">
    <property type="entry name" value="Carbon-nitrogen hydrolase"/>
    <property type="match status" value="1"/>
</dbReference>
<protein>
    <recommendedName>
        <fullName evidence="5">Omega-amidase YafV</fullName>
        <ecNumber evidence="3">3.5.1.3</ecNumber>
    </recommendedName>
</protein>
<comment type="caution">
    <text evidence="7">The sequence shown here is derived from an EMBL/GenBank/DDBJ whole genome shotgun (WGS) entry which is preliminary data.</text>
</comment>
<dbReference type="PANTHER" id="PTHR47799">
    <property type="entry name" value="OMEGA-AMIDASE YAFV"/>
    <property type="match status" value="1"/>
</dbReference>
<organism evidence="7 8">
    <name type="scientific">Gaoshiqia sediminis</name>
    <dbReference type="NCBI Taxonomy" id="2986998"/>
    <lineage>
        <taxon>Bacteria</taxon>
        <taxon>Pseudomonadati</taxon>
        <taxon>Bacteroidota</taxon>
        <taxon>Bacteroidia</taxon>
        <taxon>Marinilabiliales</taxon>
        <taxon>Prolixibacteraceae</taxon>
        <taxon>Gaoshiqia</taxon>
    </lineage>
</organism>
<evidence type="ECO:0000256" key="1">
    <source>
        <dbReference type="ARBA" id="ARBA00010613"/>
    </source>
</evidence>
<evidence type="ECO:0000256" key="3">
    <source>
        <dbReference type="ARBA" id="ARBA00039118"/>
    </source>
</evidence>
<feature type="domain" description="CN hydrolase" evidence="6">
    <location>
        <begin position="6"/>
        <end position="238"/>
    </location>
</feature>
<accession>A0AA42CA29</accession>
<dbReference type="FunFam" id="3.60.110.10:FF:000004">
    <property type="entry name" value="Carbon-nitrogen hydrolase"/>
    <property type="match status" value="1"/>
</dbReference>
<dbReference type="CDD" id="cd07575">
    <property type="entry name" value="Xc-1258_like"/>
    <property type="match status" value="1"/>
</dbReference>
<evidence type="ECO:0000259" key="6">
    <source>
        <dbReference type="PROSITE" id="PS50263"/>
    </source>
</evidence>
<dbReference type="InterPro" id="IPR003010">
    <property type="entry name" value="C-N_Hydrolase"/>
</dbReference>